<evidence type="ECO:0000313" key="4">
    <source>
        <dbReference type="EMBL" id="USR90117.1"/>
    </source>
</evidence>
<dbReference type="SUPFAM" id="SSF82153">
    <property type="entry name" value="FAS1 domain"/>
    <property type="match status" value="1"/>
</dbReference>
<dbReference type="Pfam" id="PF02469">
    <property type="entry name" value="Fasciclin"/>
    <property type="match status" value="1"/>
</dbReference>
<reference evidence="4" key="1">
    <citation type="submission" date="2022-06" db="EMBL/GenBank/DDBJ databases">
        <title>Genome sequence of Phormidium yuhuli AB48 isolated from an industrial photobioreactor environment.</title>
        <authorList>
            <person name="Qiu Y."/>
            <person name="Noonan A.J.C."/>
            <person name="Dofher K."/>
            <person name="Koch M."/>
            <person name="Kieft B."/>
            <person name="Lin X."/>
            <person name="Ziels R.M."/>
            <person name="Hallam S.J."/>
        </authorList>
    </citation>
    <scope>NUCLEOTIDE SEQUENCE</scope>
    <source>
        <strain evidence="4">AB48</strain>
    </source>
</reference>
<dbReference type="SMART" id="SM00554">
    <property type="entry name" value="FAS1"/>
    <property type="match status" value="1"/>
</dbReference>
<dbReference type="PANTHER" id="PTHR10900">
    <property type="entry name" value="PERIOSTIN-RELATED"/>
    <property type="match status" value="1"/>
</dbReference>
<dbReference type="PROSITE" id="PS50213">
    <property type="entry name" value="FAS1"/>
    <property type="match status" value="1"/>
</dbReference>
<evidence type="ECO:0000259" key="3">
    <source>
        <dbReference type="PROSITE" id="PS50213"/>
    </source>
</evidence>
<feature type="signal peptide" evidence="2">
    <location>
        <begin position="1"/>
        <end position="29"/>
    </location>
</feature>
<proteinExistence type="predicted"/>
<dbReference type="InterPro" id="IPR036378">
    <property type="entry name" value="FAS1_dom_sf"/>
</dbReference>
<dbReference type="Proteomes" id="UP001056708">
    <property type="component" value="Chromosome"/>
</dbReference>
<feature type="region of interest" description="Disordered" evidence="1">
    <location>
        <begin position="186"/>
        <end position="229"/>
    </location>
</feature>
<dbReference type="PANTHER" id="PTHR10900:SF77">
    <property type="entry name" value="FI19380P1"/>
    <property type="match status" value="1"/>
</dbReference>
<gene>
    <name evidence="4" type="ORF">NEA10_14860</name>
</gene>
<dbReference type="Gene3D" id="2.30.180.10">
    <property type="entry name" value="FAS1 domain"/>
    <property type="match status" value="1"/>
</dbReference>
<keyword evidence="5" id="KW-1185">Reference proteome</keyword>
<organism evidence="4 5">
    <name type="scientific">Phormidium yuhuli AB48</name>
    <dbReference type="NCBI Taxonomy" id="2940671"/>
    <lineage>
        <taxon>Bacteria</taxon>
        <taxon>Bacillati</taxon>
        <taxon>Cyanobacteriota</taxon>
        <taxon>Cyanophyceae</taxon>
        <taxon>Oscillatoriophycideae</taxon>
        <taxon>Oscillatoriales</taxon>
        <taxon>Oscillatoriaceae</taxon>
        <taxon>Phormidium</taxon>
        <taxon>Phormidium yuhuli</taxon>
    </lineage>
</organism>
<dbReference type="InterPro" id="IPR000782">
    <property type="entry name" value="FAS1_domain"/>
</dbReference>
<feature type="compositionally biased region" description="Low complexity" evidence="1">
    <location>
        <begin position="193"/>
        <end position="208"/>
    </location>
</feature>
<accession>A0ABY5ALN3</accession>
<feature type="domain" description="FAS1" evidence="3">
    <location>
        <begin position="49"/>
        <end position="179"/>
    </location>
</feature>
<dbReference type="EMBL" id="CP098611">
    <property type="protein sequence ID" value="USR90117.1"/>
    <property type="molecule type" value="Genomic_DNA"/>
</dbReference>
<protein>
    <submittedName>
        <fullName evidence="4">Fasciclin domain-containing protein</fullName>
    </submittedName>
</protein>
<feature type="compositionally biased region" description="Low complexity" evidence="1">
    <location>
        <begin position="220"/>
        <end position="229"/>
    </location>
</feature>
<name>A0ABY5ALN3_9CYAN</name>
<evidence type="ECO:0000256" key="1">
    <source>
        <dbReference type="SAM" id="MobiDB-lite"/>
    </source>
</evidence>
<evidence type="ECO:0000313" key="5">
    <source>
        <dbReference type="Proteomes" id="UP001056708"/>
    </source>
</evidence>
<feature type="chain" id="PRO_5046525622" evidence="2">
    <location>
        <begin position="30"/>
        <end position="229"/>
    </location>
</feature>
<dbReference type="InterPro" id="IPR050904">
    <property type="entry name" value="Adhesion/Biosynth-related"/>
</dbReference>
<evidence type="ECO:0000256" key="2">
    <source>
        <dbReference type="SAM" id="SignalP"/>
    </source>
</evidence>
<feature type="compositionally biased region" description="Pro residues" evidence="1">
    <location>
        <begin position="209"/>
        <end position="219"/>
    </location>
</feature>
<sequence>MNSKRRFQWLTGAMVLLSASTLTINPSHADMTASEPAQPLESEVAQMGVGNLVDSLVGEGDMNTLLQLAELAGMADTLANDGPFTLFAPTDQAFQDLPQSVVNALTDPENRDLLQDVLGMHVVPEVLEANDIGNQLLNTLNGPVNARVQGSRVNVGPARVIDTDIPADNGVIHKIDTVIIPNDVQSRLEERTTTTTTTTETETTTTTPAPTPSPTPTPQSAPQTFPVTW</sequence>
<keyword evidence="2" id="KW-0732">Signal</keyword>
<dbReference type="RefSeq" id="WP_252661880.1">
    <property type="nucleotide sequence ID" value="NZ_CP098611.1"/>
</dbReference>